<name>A0A913ZHV7_PATMI</name>
<dbReference type="EnsemblMetazoa" id="XM_038194697.1">
    <property type="protein sequence ID" value="XP_038050625.1"/>
    <property type="gene ID" value="LOC119723820"/>
</dbReference>
<dbReference type="Proteomes" id="UP000887568">
    <property type="component" value="Unplaced"/>
</dbReference>
<feature type="signal peptide" evidence="1">
    <location>
        <begin position="1"/>
        <end position="21"/>
    </location>
</feature>
<protein>
    <submittedName>
        <fullName evidence="2">Uncharacterized protein</fullName>
    </submittedName>
</protein>
<dbReference type="OrthoDB" id="1654420at2759"/>
<dbReference type="RefSeq" id="XP_038050625.1">
    <property type="nucleotide sequence ID" value="XM_038194697.1"/>
</dbReference>
<evidence type="ECO:0000313" key="2">
    <source>
        <dbReference type="EnsemblMetazoa" id="XP_038050625.1"/>
    </source>
</evidence>
<dbReference type="AlphaFoldDB" id="A0A913ZHV7"/>
<dbReference type="GeneID" id="119723820"/>
<organism evidence="2 3">
    <name type="scientific">Patiria miniata</name>
    <name type="common">Bat star</name>
    <name type="synonym">Asterina miniata</name>
    <dbReference type="NCBI Taxonomy" id="46514"/>
    <lineage>
        <taxon>Eukaryota</taxon>
        <taxon>Metazoa</taxon>
        <taxon>Echinodermata</taxon>
        <taxon>Eleutherozoa</taxon>
        <taxon>Asterozoa</taxon>
        <taxon>Asteroidea</taxon>
        <taxon>Valvatacea</taxon>
        <taxon>Valvatida</taxon>
        <taxon>Asterinidae</taxon>
        <taxon>Patiria</taxon>
    </lineage>
</organism>
<feature type="chain" id="PRO_5037794199" evidence="1">
    <location>
        <begin position="22"/>
        <end position="183"/>
    </location>
</feature>
<sequence>MAGLKLSVMLVLVLLLPCCTSGKNGKRLTAADKSQEVAKHAIKIHQGKEPSIRGIAGEAGNQTSREVITLDSYLSNSCQVLANLKQTKKLVIQKLDRTIVDVHLDQNVEKAEKMFRIHMFEIFKRELNESEDAILMSINGLKRALQPTAGPALSTANRFAALAMEDVDPIIIDDSIDGPRRSC</sequence>
<evidence type="ECO:0000313" key="3">
    <source>
        <dbReference type="Proteomes" id="UP000887568"/>
    </source>
</evidence>
<accession>A0A913ZHV7</accession>
<reference evidence="2" key="1">
    <citation type="submission" date="2022-11" db="UniProtKB">
        <authorList>
            <consortium name="EnsemblMetazoa"/>
        </authorList>
    </citation>
    <scope>IDENTIFICATION</scope>
</reference>
<evidence type="ECO:0000256" key="1">
    <source>
        <dbReference type="SAM" id="SignalP"/>
    </source>
</evidence>
<keyword evidence="3" id="KW-1185">Reference proteome</keyword>
<proteinExistence type="predicted"/>
<keyword evidence="1" id="KW-0732">Signal</keyword>